<keyword evidence="3" id="KW-1185">Reference proteome</keyword>
<dbReference type="OrthoDB" id="5148898at2"/>
<gene>
    <name evidence="2" type="ORF">CVS47_00244</name>
</gene>
<feature type="transmembrane region" description="Helical" evidence="1">
    <location>
        <begin position="128"/>
        <end position="152"/>
    </location>
</feature>
<feature type="transmembrane region" description="Helical" evidence="1">
    <location>
        <begin position="15"/>
        <end position="35"/>
    </location>
</feature>
<sequence length="202" mass="20966">MSSDTQLSKSDRLGMYLYAGLGAVGIVAVTVSVIARLTEVARGRDIPVLVPFVDETATLPIGPDGAPVDVAVQQATVTVASPAPATLFALWAEPIVVGLALIAGIVVAALFCLRLARGLAFQKGTSRLVYTGLGIFAVGWFAGSILTSMTVNGALSAVSDYTYDGTSFEFDFVPVLALLALTAVATAFQVGERLQRETEGLV</sequence>
<dbReference type="Proteomes" id="UP000276888">
    <property type="component" value="Chromosome"/>
</dbReference>
<evidence type="ECO:0008006" key="4">
    <source>
        <dbReference type="Google" id="ProtNLM"/>
    </source>
</evidence>
<keyword evidence="1" id="KW-1133">Transmembrane helix</keyword>
<protein>
    <recommendedName>
        <fullName evidence="4">DUF2975 domain-containing protein</fullName>
    </recommendedName>
</protein>
<dbReference type="KEGG" id="mlv:CVS47_00244"/>
<reference evidence="2 3" key="1">
    <citation type="submission" date="2018-08" db="EMBL/GenBank/DDBJ databases">
        <title>Microbacterium lemovicicum sp. nov., a bacterium isolated from a natural uranium-rich soil.</title>
        <authorList>
            <person name="ORTET P."/>
        </authorList>
    </citation>
    <scope>NUCLEOTIDE SEQUENCE [LARGE SCALE GENOMIC DNA]</scope>
    <source>
        <strain evidence="2 3">Viu22</strain>
    </source>
</reference>
<feature type="transmembrane region" description="Helical" evidence="1">
    <location>
        <begin position="172"/>
        <end position="191"/>
    </location>
</feature>
<evidence type="ECO:0000256" key="1">
    <source>
        <dbReference type="SAM" id="Phobius"/>
    </source>
</evidence>
<feature type="transmembrane region" description="Helical" evidence="1">
    <location>
        <begin position="95"/>
        <end position="116"/>
    </location>
</feature>
<evidence type="ECO:0000313" key="3">
    <source>
        <dbReference type="Proteomes" id="UP000276888"/>
    </source>
</evidence>
<proteinExistence type="predicted"/>
<evidence type="ECO:0000313" key="2">
    <source>
        <dbReference type="EMBL" id="AZS35649.1"/>
    </source>
</evidence>
<accession>A0A3S9W6N4</accession>
<organism evidence="2 3">
    <name type="scientific">Microbacterium lemovicicum</name>
    <dbReference type="NCBI Taxonomy" id="1072463"/>
    <lineage>
        <taxon>Bacteria</taxon>
        <taxon>Bacillati</taxon>
        <taxon>Actinomycetota</taxon>
        <taxon>Actinomycetes</taxon>
        <taxon>Micrococcales</taxon>
        <taxon>Microbacteriaceae</taxon>
        <taxon>Microbacterium</taxon>
    </lineage>
</organism>
<dbReference type="EMBL" id="CP031423">
    <property type="protein sequence ID" value="AZS35649.1"/>
    <property type="molecule type" value="Genomic_DNA"/>
</dbReference>
<dbReference type="AlphaFoldDB" id="A0A3S9W6N4"/>
<keyword evidence="1" id="KW-0812">Transmembrane</keyword>
<name>A0A3S9W6N4_9MICO</name>
<dbReference type="RefSeq" id="WP_127094444.1">
    <property type="nucleotide sequence ID" value="NZ_CP031423.1"/>
</dbReference>
<keyword evidence="1" id="KW-0472">Membrane</keyword>